<dbReference type="InterPro" id="IPR017896">
    <property type="entry name" value="4Fe4S_Fe-S-bd"/>
</dbReference>
<evidence type="ECO:0000313" key="8">
    <source>
        <dbReference type="Proteomes" id="UP001597474"/>
    </source>
</evidence>
<reference evidence="8" key="1">
    <citation type="journal article" date="2019" name="Int. J. Syst. Evol. Microbiol.">
        <title>The Global Catalogue of Microorganisms (GCM) 10K type strain sequencing project: providing services to taxonomists for standard genome sequencing and annotation.</title>
        <authorList>
            <consortium name="The Broad Institute Genomics Platform"/>
            <consortium name="The Broad Institute Genome Sequencing Center for Infectious Disease"/>
            <person name="Wu L."/>
            <person name="Ma J."/>
        </authorList>
    </citation>
    <scope>NUCLEOTIDE SEQUENCE [LARGE SCALE GENOMIC DNA]</scope>
    <source>
        <strain evidence="8">TISTR 2562</strain>
    </source>
</reference>
<keyword evidence="2" id="KW-0479">Metal-binding</keyword>
<feature type="domain" description="4Fe-4S ferredoxin-type" evidence="6">
    <location>
        <begin position="29"/>
        <end position="58"/>
    </location>
</feature>
<dbReference type="Pfam" id="PF13237">
    <property type="entry name" value="Fer4_10"/>
    <property type="match status" value="1"/>
</dbReference>
<evidence type="ECO:0000259" key="6">
    <source>
        <dbReference type="PROSITE" id="PS51379"/>
    </source>
</evidence>
<dbReference type="PROSITE" id="PS51379">
    <property type="entry name" value="4FE4S_FER_2"/>
    <property type="match status" value="3"/>
</dbReference>
<proteinExistence type="predicted"/>
<organism evidence="7 8">
    <name type="scientific">Sulfitobacter aestuarii</name>
    <dbReference type="NCBI Taxonomy" id="2161676"/>
    <lineage>
        <taxon>Bacteria</taxon>
        <taxon>Pseudomonadati</taxon>
        <taxon>Pseudomonadota</taxon>
        <taxon>Alphaproteobacteria</taxon>
        <taxon>Rhodobacterales</taxon>
        <taxon>Roseobacteraceae</taxon>
        <taxon>Sulfitobacter</taxon>
    </lineage>
</organism>
<dbReference type="Gene3D" id="3.30.70.20">
    <property type="match status" value="2"/>
</dbReference>
<dbReference type="PANTHER" id="PTHR43687">
    <property type="entry name" value="ADENYLYLSULFATE REDUCTASE, BETA SUBUNIT"/>
    <property type="match status" value="1"/>
</dbReference>
<feature type="domain" description="4Fe-4S ferredoxin-type" evidence="6">
    <location>
        <begin position="1"/>
        <end position="27"/>
    </location>
</feature>
<keyword evidence="8" id="KW-1185">Reference proteome</keyword>
<evidence type="ECO:0000256" key="5">
    <source>
        <dbReference type="ARBA" id="ARBA00023014"/>
    </source>
</evidence>
<keyword evidence="1" id="KW-0004">4Fe-4S</keyword>
<evidence type="ECO:0000256" key="4">
    <source>
        <dbReference type="ARBA" id="ARBA00023004"/>
    </source>
</evidence>
<evidence type="ECO:0000256" key="1">
    <source>
        <dbReference type="ARBA" id="ARBA00022485"/>
    </source>
</evidence>
<dbReference type="InterPro" id="IPR050572">
    <property type="entry name" value="Fe-S_Ferredoxin"/>
</dbReference>
<keyword evidence="4" id="KW-0408">Iron</keyword>
<keyword evidence="3" id="KW-0677">Repeat</keyword>
<dbReference type="SUPFAM" id="SSF54862">
    <property type="entry name" value="4Fe-4S ferredoxins"/>
    <property type="match status" value="1"/>
</dbReference>
<dbReference type="RefSeq" id="WP_386375590.1">
    <property type="nucleotide sequence ID" value="NZ_JBHUMP010000018.1"/>
</dbReference>
<comment type="caution">
    <text evidence="7">The sequence shown here is derived from an EMBL/GenBank/DDBJ whole genome shotgun (WGS) entry which is preliminary data.</text>
</comment>
<evidence type="ECO:0000256" key="2">
    <source>
        <dbReference type="ARBA" id="ARBA00022723"/>
    </source>
</evidence>
<evidence type="ECO:0000313" key="7">
    <source>
        <dbReference type="EMBL" id="MFD2741165.1"/>
    </source>
</evidence>
<sequence length="133" mass="13796">METLSACTQCEKCVAACPEQVVRLAPDGVALDTTAGECTFCGSCADACPEAVFGEQKTMSHVMEISGDCLAQAGVTCMTCRDACPEDAILMQPRIGVPFLPSLDAARCTGCAACVSVCPAEAIRPIEKEPEDG</sequence>
<dbReference type="PANTHER" id="PTHR43687:SF1">
    <property type="entry name" value="FERREDOXIN III"/>
    <property type="match status" value="1"/>
</dbReference>
<dbReference type="InterPro" id="IPR004496">
    <property type="entry name" value="NapF"/>
</dbReference>
<protein>
    <submittedName>
        <fullName evidence="7">Ferredoxin-type protein NapF</fullName>
    </submittedName>
</protein>
<feature type="domain" description="4Fe-4S ferredoxin-type" evidence="6">
    <location>
        <begin position="99"/>
        <end position="128"/>
    </location>
</feature>
<name>A0ABW5U787_9RHOB</name>
<keyword evidence="5" id="KW-0411">Iron-sulfur</keyword>
<accession>A0ABW5U787</accession>
<dbReference type="CDD" id="cd10564">
    <property type="entry name" value="NapF_like"/>
    <property type="match status" value="1"/>
</dbReference>
<dbReference type="Pfam" id="PF12838">
    <property type="entry name" value="Fer4_7"/>
    <property type="match status" value="1"/>
</dbReference>
<dbReference type="PROSITE" id="PS00198">
    <property type="entry name" value="4FE4S_FER_1"/>
    <property type="match status" value="1"/>
</dbReference>
<gene>
    <name evidence="7" type="ORF">ACFSUD_16420</name>
</gene>
<dbReference type="EMBL" id="JBHUMP010000018">
    <property type="protein sequence ID" value="MFD2741165.1"/>
    <property type="molecule type" value="Genomic_DNA"/>
</dbReference>
<dbReference type="Proteomes" id="UP001597474">
    <property type="component" value="Unassembled WGS sequence"/>
</dbReference>
<dbReference type="InterPro" id="IPR017900">
    <property type="entry name" value="4Fe4S_Fe_S_CS"/>
</dbReference>
<evidence type="ECO:0000256" key="3">
    <source>
        <dbReference type="ARBA" id="ARBA00022737"/>
    </source>
</evidence>